<dbReference type="Proteomes" id="UP000273278">
    <property type="component" value="Chromosome"/>
</dbReference>
<evidence type="ECO:0000256" key="5">
    <source>
        <dbReference type="ARBA" id="ARBA00044769"/>
    </source>
</evidence>
<evidence type="ECO:0000313" key="11">
    <source>
        <dbReference type="EMBL" id="AYQ55313.1"/>
    </source>
</evidence>
<dbReference type="NCBIfam" id="NF038245">
    <property type="entry name" value="bile_salt_hydro"/>
    <property type="match status" value="1"/>
</dbReference>
<evidence type="ECO:0000256" key="4">
    <source>
        <dbReference type="ARBA" id="ARBA00023098"/>
    </source>
</evidence>
<proteinExistence type="inferred from homology"/>
<evidence type="ECO:0000259" key="10">
    <source>
        <dbReference type="Pfam" id="PF02275"/>
    </source>
</evidence>
<dbReference type="AlphaFoldDB" id="A0A3G3IHH8"/>
<dbReference type="InterPro" id="IPR029055">
    <property type="entry name" value="Ntn_hydrolases_N"/>
</dbReference>
<dbReference type="PANTHER" id="PTHR35527">
    <property type="entry name" value="CHOLOYLGLYCINE HYDROLASE"/>
    <property type="match status" value="1"/>
</dbReference>
<accession>A0A3G3IHH8</accession>
<comment type="similarity">
    <text evidence="2">Belongs to the peptidase C59 family.</text>
</comment>
<evidence type="ECO:0000256" key="2">
    <source>
        <dbReference type="ARBA" id="ARBA00006625"/>
    </source>
</evidence>
<dbReference type="GO" id="GO:0006629">
    <property type="term" value="P:lipid metabolic process"/>
    <property type="evidence" value="ECO:0007669"/>
    <property type="project" value="UniProtKB-KW"/>
</dbReference>
<dbReference type="InterPro" id="IPR052193">
    <property type="entry name" value="Peptidase_C59"/>
</dbReference>
<dbReference type="CDD" id="cd00542">
    <property type="entry name" value="Ntn_PVA"/>
    <property type="match status" value="1"/>
</dbReference>
<keyword evidence="4" id="KW-0443">Lipid metabolism</keyword>
<reference evidence="11 12" key="1">
    <citation type="submission" date="2016-10" db="EMBL/GenBank/DDBJ databases">
        <title>Complete genome of the TMA-utilizing, human hosted archaeon Methanomethylophilus alvus Gen. nov, sp. nov., strain Mx-05, derived from a pure culture.</title>
        <authorList>
            <person name="Brugere J.-F."/>
            <person name="Ben Hania W."/>
            <person name="Chaudhary P.P."/>
            <person name="Gaci N."/>
            <person name="Borrel G."/>
            <person name="Cao Van Tuat L."/>
            <person name="Fardeau M.-L."/>
            <person name="Harris H.M.B."/>
            <person name="O'Toole P.W."/>
            <person name="Ollivier B."/>
        </authorList>
    </citation>
    <scope>NUCLEOTIDE SEQUENCE [LARGE SCALE GENOMIC DNA]</scope>
    <source>
        <strain evidence="11 12">Mx-05</strain>
    </source>
</reference>
<keyword evidence="3 11" id="KW-0378">Hydrolase</keyword>
<protein>
    <recommendedName>
        <fullName evidence="5">choloylglycine hydrolase</fullName>
        <ecNumber evidence="5">3.5.1.24</ecNumber>
    </recommendedName>
    <alternativeName>
        <fullName evidence="6">Bile salt hydrolase</fullName>
    </alternativeName>
    <alternativeName>
        <fullName evidence="7">Choloylglycine hydrolase</fullName>
    </alternativeName>
</protein>
<evidence type="ECO:0000256" key="3">
    <source>
        <dbReference type="ARBA" id="ARBA00022801"/>
    </source>
</evidence>
<sequence>MCMAATYKDKDHYFGRNLDLEISYGQKVVVTPRNKEFAYRHENAEKTHLALIGMAAVVDGCPLYFDATNENGLSMAGLNFPGNAYYGEMKEGSHNIAPFEFIPWVLCKCSTVEEARALISGTNLIDEDFSDALPASPLHWIVSDRESSIVVEYMESGLSIYDDPAGILTNNPPFPFHMHNLANYMNLSAGVPENRFSKDIDLRPYSRGMGAMGLPGDLSSASRFVKAAFTKLNSLSDGTEEGGMTQFFHIMDSVQQQMGCCYLGDEKYEYTIYTSCCDTDKGIYYYRTYGNSQITGVDMHRTDLDSDVLAEFPLVEGQHVLMQN</sequence>
<dbReference type="SMR" id="A0A3G3IHH8"/>
<dbReference type="PANTHER" id="PTHR35527:SF2">
    <property type="entry name" value="HYDROLASE"/>
    <property type="match status" value="1"/>
</dbReference>
<evidence type="ECO:0000256" key="6">
    <source>
        <dbReference type="ARBA" id="ARBA00044804"/>
    </source>
</evidence>
<dbReference type="GO" id="GO:0045302">
    <property type="term" value="F:choloylglycine hydrolase activity"/>
    <property type="evidence" value="ECO:0007669"/>
    <property type="project" value="UniProtKB-EC"/>
</dbReference>
<name>A0A3G3IHH8_9ARCH</name>
<dbReference type="EC" id="3.5.1.24" evidence="5"/>
<dbReference type="SUPFAM" id="SSF56235">
    <property type="entry name" value="N-terminal nucleophile aminohydrolases (Ntn hydrolases)"/>
    <property type="match status" value="1"/>
</dbReference>
<gene>
    <name evidence="11" type="ORF">BKD89_05815</name>
</gene>
<dbReference type="Pfam" id="PF02275">
    <property type="entry name" value="CBAH"/>
    <property type="match status" value="1"/>
</dbReference>
<organism evidence="11 12">
    <name type="scientific">Methanomethylophilus alvi</name>
    <dbReference type="NCBI Taxonomy" id="1291540"/>
    <lineage>
        <taxon>Archaea</taxon>
        <taxon>Methanobacteriati</taxon>
        <taxon>Thermoplasmatota</taxon>
        <taxon>Thermoplasmata</taxon>
        <taxon>Methanomassiliicoccales</taxon>
        <taxon>Methanomethylophilaceae</taxon>
        <taxon>Methanomethylophilus</taxon>
    </lineage>
</organism>
<evidence type="ECO:0000313" key="12">
    <source>
        <dbReference type="Proteomes" id="UP000273278"/>
    </source>
</evidence>
<dbReference type="EMBL" id="CP017686">
    <property type="protein sequence ID" value="AYQ55313.1"/>
    <property type="molecule type" value="Genomic_DNA"/>
</dbReference>
<dbReference type="InterPro" id="IPR047711">
    <property type="entry name" value="CBAH"/>
</dbReference>
<dbReference type="InterPro" id="IPR029132">
    <property type="entry name" value="CBAH/NAAA_C"/>
</dbReference>
<evidence type="ECO:0000256" key="8">
    <source>
        <dbReference type="ARBA" id="ARBA00047285"/>
    </source>
</evidence>
<dbReference type="Gene3D" id="3.60.60.10">
    <property type="entry name" value="Penicillin V Acylase, Chain A"/>
    <property type="match status" value="1"/>
</dbReference>
<evidence type="ECO:0000256" key="1">
    <source>
        <dbReference type="ARBA" id="ARBA00004860"/>
    </source>
</evidence>
<evidence type="ECO:0000256" key="9">
    <source>
        <dbReference type="ARBA" id="ARBA00048897"/>
    </source>
</evidence>
<dbReference type="GeneID" id="41321960"/>
<dbReference type="RefSeq" id="WP_015505066.1">
    <property type="nucleotide sequence ID" value="NZ_CAYARO010000014.1"/>
</dbReference>
<dbReference type="OMA" id="ASFEFIP"/>
<comment type="pathway">
    <text evidence="1">Lipid metabolism; bile acid biosynthesis.</text>
</comment>
<feature type="domain" description="Choloylglycine hydrolase/NAAA C-terminal" evidence="10">
    <location>
        <begin position="5"/>
        <end position="307"/>
    </location>
</feature>
<evidence type="ECO:0000256" key="7">
    <source>
        <dbReference type="ARBA" id="ARBA00044806"/>
    </source>
</evidence>
<comment type="catalytic activity">
    <reaction evidence="8">
        <text>cholate + taurine = taurocholate + H2O</text>
        <dbReference type="Rhea" id="RHEA:47108"/>
        <dbReference type="ChEBI" id="CHEBI:15377"/>
        <dbReference type="ChEBI" id="CHEBI:29747"/>
        <dbReference type="ChEBI" id="CHEBI:36257"/>
        <dbReference type="ChEBI" id="CHEBI:507393"/>
    </reaction>
    <physiologicalReaction direction="right-to-left" evidence="8">
        <dbReference type="Rhea" id="RHEA:47110"/>
    </physiologicalReaction>
</comment>
<comment type="catalytic activity">
    <reaction evidence="9">
        <text>taurodeoxycholate + H2O = deoxycholate + taurine</text>
        <dbReference type="Rhea" id="RHEA:47556"/>
        <dbReference type="ChEBI" id="CHEBI:15377"/>
        <dbReference type="ChEBI" id="CHEBI:23614"/>
        <dbReference type="ChEBI" id="CHEBI:36261"/>
        <dbReference type="ChEBI" id="CHEBI:507393"/>
    </reaction>
    <physiologicalReaction direction="left-to-right" evidence="9">
        <dbReference type="Rhea" id="RHEA:47557"/>
    </physiologicalReaction>
</comment>